<dbReference type="InterPro" id="IPR027806">
    <property type="entry name" value="HARBI1_dom"/>
</dbReference>
<proteinExistence type="predicted"/>
<dbReference type="GO" id="GO:0046872">
    <property type="term" value="F:metal ion binding"/>
    <property type="evidence" value="ECO:0007669"/>
    <property type="project" value="UniProtKB-KW"/>
</dbReference>
<dbReference type="PANTHER" id="PTHR34615">
    <property type="entry name" value="PX DOMAIN-CONTAINING PROTEIN"/>
    <property type="match status" value="1"/>
</dbReference>
<dbReference type="Pfam" id="PF13359">
    <property type="entry name" value="DDE_Tnp_4"/>
    <property type="match status" value="1"/>
</dbReference>
<dbReference type="Proteomes" id="UP000507470">
    <property type="component" value="Unassembled WGS sequence"/>
</dbReference>
<name>A0A6J8E786_MYTCO</name>
<evidence type="ECO:0000313" key="5">
    <source>
        <dbReference type="Proteomes" id="UP000507470"/>
    </source>
</evidence>
<protein>
    <recommendedName>
        <fullName evidence="3">DDE Tnp4 domain-containing protein</fullName>
    </recommendedName>
</protein>
<keyword evidence="2" id="KW-0479">Metal-binding</keyword>
<reference evidence="4 5" key="1">
    <citation type="submission" date="2020-06" db="EMBL/GenBank/DDBJ databases">
        <authorList>
            <person name="Li R."/>
            <person name="Bekaert M."/>
        </authorList>
    </citation>
    <scope>NUCLEOTIDE SEQUENCE [LARGE SCALE GENOMIC DNA]</scope>
    <source>
        <strain evidence="5">wild</strain>
    </source>
</reference>
<evidence type="ECO:0000256" key="2">
    <source>
        <dbReference type="ARBA" id="ARBA00022723"/>
    </source>
</evidence>
<sequence>MANFRLLAAMDEEIEDELLFLSCYKDNSNSGDAFNFDELSAEACKKLFRLKKMTFKFILAYPSRLSDLKSVFGRSETAMSIIINTVLNFVYDAYNHLLHDLNSNWLSHRHLQEYADAVAARDAPLLNCWGFIDGTVRPLCRPTTNQRILFNGHKRVHAIKFQSIVAPNGLVANMYGPIEGRRHDAGLLRESGICGELPTHMTTSTGDIYAIYGDPAYPMTTHIIKPFRGGVISAAQTRFNKKMSAVRTCVEWTFGKILTLFAFLDYKKNLKLYLQPVGKYYLVGCNGTILVNCHTCLYGSETGHYFDIDPPSLENYLSG</sequence>
<dbReference type="OrthoDB" id="5969124at2759"/>
<dbReference type="PANTHER" id="PTHR34615:SF1">
    <property type="entry name" value="PX DOMAIN-CONTAINING PROTEIN"/>
    <property type="match status" value="1"/>
</dbReference>
<comment type="cofactor">
    <cofactor evidence="1">
        <name>a divalent metal cation</name>
        <dbReference type="ChEBI" id="CHEBI:60240"/>
    </cofactor>
</comment>
<evidence type="ECO:0000313" key="4">
    <source>
        <dbReference type="EMBL" id="CAC5415893.1"/>
    </source>
</evidence>
<gene>
    <name evidence="4" type="ORF">MCOR_48547</name>
</gene>
<keyword evidence="5" id="KW-1185">Reference proteome</keyword>
<feature type="domain" description="DDE Tnp4" evidence="3">
    <location>
        <begin position="132"/>
        <end position="280"/>
    </location>
</feature>
<accession>A0A6J8E786</accession>
<dbReference type="AlphaFoldDB" id="A0A6J8E786"/>
<evidence type="ECO:0000256" key="1">
    <source>
        <dbReference type="ARBA" id="ARBA00001968"/>
    </source>
</evidence>
<organism evidence="4 5">
    <name type="scientific">Mytilus coruscus</name>
    <name type="common">Sea mussel</name>
    <dbReference type="NCBI Taxonomy" id="42192"/>
    <lineage>
        <taxon>Eukaryota</taxon>
        <taxon>Metazoa</taxon>
        <taxon>Spiralia</taxon>
        <taxon>Lophotrochozoa</taxon>
        <taxon>Mollusca</taxon>
        <taxon>Bivalvia</taxon>
        <taxon>Autobranchia</taxon>
        <taxon>Pteriomorphia</taxon>
        <taxon>Mytilida</taxon>
        <taxon>Mytiloidea</taxon>
        <taxon>Mytilidae</taxon>
        <taxon>Mytilinae</taxon>
        <taxon>Mytilus</taxon>
    </lineage>
</organism>
<dbReference type="EMBL" id="CACVKT020008520">
    <property type="protein sequence ID" value="CAC5415893.1"/>
    <property type="molecule type" value="Genomic_DNA"/>
</dbReference>
<evidence type="ECO:0000259" key="3">
    <source>
        <dbReference type="Pfam" id="PF13359"/>
    </source>
</evidence>